<name>A0A0F4YLC0_RASE3</name>
<dbReference type="RefSeq" id="XP_013325522.1">
    <property type="nucleotide sequence ID" value="XM_013470068.1"/>
</dbReference>
<comment type="caution">
    <text evidence="1">The sequence shown here is derived from an EMBL/GenBank/DDBJ whole genome shotgun (WGS) entry which is preliminary data.</text>
</comment>
<accession>A0A0F4YLC0</accession>
<proteinExistence type="predicted"/>
<dbReference type="GeneID" id="25319402"/>
<evidence type="ECO:0000313" key="2">
    <source>
        <dbReference type="Proteomes" id="UP000053958"/>
    </source>
</evidence>
<reference evidence="1 2" key="1">
    <citation type="submission" date="2015-04" db="EMBL/GenBank/DDBJ databases">
        <authorList>
            <person name="Heijne W.H."/>
            <person name="Fedorova N.D."/>
            <person name="Nierman W.C."/>
            <person name="Vollebregt A.W."/>
            <person name="Zhao Z."/>
            <person name="Wu L."/>
            <person name="Kumar M."/>
            <person name="Stam H."/>
            <person name="van den Berg M.A."/>
            <person name="Pel H.J."/>
        </authorList>
    </citation>
    <scope>NUCLEOTIDE SEQUENCE [LARGE SCALE GENOMIC DNA]</scope>
    <source>
        <strain evidence="1 2">CBS 393.64</strain>
    </source>
</reference>
<gene>
    <name evidence="1" type="ORF">T310_7126</name>
</gene>
<sequence length="149" mass="16984">MHALFVLATGHPSSKMERFISDSCQADRKDDIDREAGTSFSGVEVWSFRPIYLPTCIEVYTPTEVIDTVAQFASRIQSIHLCTPYSRLWSKYSALVRDLTRQECPVWAMRVYSSVRSITRYRMCFLLYACGGGYGTEHSVARISMLNGY</sequence>
<dbReference type="Proteomes" id="UP000053958">
    <property type="component" value="Unassembled WGS sequence"/>
</dbReference>
<keyword evidence="2" id="KW-1185">Reference proteome</keyword>
<evidence type="ECO:0000313" key="1">
    <source>
        <dbReference type="EMBL" id="KKA18910.1"/>
    </source>
</evidence>
<protein>
    <submittedName>
        <fullName evidence="1">Uncharacterized protein</fullName>
    </submittedName>
</protein>
<dbReference type="EMBL" id="LASV01000402">
    <property type="protein sequence ID" value="KKA18910.1"/>
    <property type="molecule type" value="Genomic_DNA"/>
</dbReference>
<organism evidence="1 2">
    <name type="scientific">Rasamsonia emersonii (strain ATCC 16479 / CBS 393.64 / IMI 116815)</name>
    <dbReference type="NCBI Taxonomy" id="1408163"/>
    <lineage>
        <taxon>Eukaryota</taxon>
        <taxon>Fungi</taxon>
        <taxon>Dikarya</taxon>
        <taxon>Ascomycota</taxon>
        <taxon>Pezizomycotina</taxon>
        <taxon>Eurotiomycetes</taxon>
        <taxon>Eurotiomycetidae</taxon>
        <taxon>Eurotiales</taxon>
        <taxon>Trichocomaceae</taxon>
        <taxon>Rasamsonia</taxon>
    </lineage>
</organism>
<dbReference type="AlphaFoldDB" id="A0A0F4YLC0"/>